<evidence type="ECO:0008006" key="5">
    <source>
        <dbReference type="Google" id="ProtNLM"/>
    </source>
</evidence>
<dbReference type="PANTHER" id="PTHR24171">
    <property type="entry name" value="ANKYRIN REPEAT DOMAIN-CONTAINING PROTEIN 39-RELATED"/>
    <property type="match status" value="1"/>
</dbReference>
<name>A0ABR1K9P1_9PEZI</name>
<protein>
    <recommendedName>
        <fullName evidence="5">Ankyrin repeat protein</fullName>
    </recommendedName>
</protein>
<dbReference type="EMBL" id="JBBPHU010000022">
    <property type="protein sequence ID" value="KAK7508988.1"/>
    <property type="molecule type" value="Genomic_DNA"/>
</dbReference>
<dbReference type="SMART" id="SM00248">
    <property type="entry name" value="ANK"/>
    <property type="match status" value="2"/>
</dbReference>
<organism evidence="3 4">
    <name type="scientific">Phyllosticta citriasiana</name>
    <dbReference type="NCBI Taxonomy" id="595635"/>
    <lineage>
        <taxon>Eukaryota</taxon>
        <taxon>Fungi</taxon>
        <taxon>Dikarya</taxon>
        <taxon>Ascomycota</taxon>
        <taxon>Pezizomycotina</taxon>
        <taxon>Dothideomycetes</taxon>
        <taxon>Dothideomycetes incertae sedis</taxon>
        <taxon>Botryosphaeriales</taxon>
        <taxon>Phyllostictaceae</taxon>
        <taxon>Phyllosticta</taxon>
    </lineage>
</organism>
<gene>
    <name evidence="3" type="ORF">IWZ03DRAFT_391015</name>
</gene>
<dbReference type="InterPro" id="IPR002110">
    <property type="entry name" value="Ankyrin_rpt"/>
</dbReference>
<proteinExistence type="predicted"/>
<keyword evidence="2" id="KW-0040">ANK repeat</keyword>
<reference evidence="3 4" key="1">
    <citation type="submission" date="2024-04" db="EMBL/GenBank/DDBJ databases">
        <title>Phyllosticta paracitricarpa is synonymous to the EU quarantine fungus P. citricarpa based on phylogenomic analyses.</title>
        <authorList>
            <consortium name="Lawrence Berkeley National Laboratory"/>
            <person name="Van Ingen-Buijs V.A."/>
            <person name="Van Westerhoven A.C."/>
            <person name="Haridas S."/>
            <person name="Skiadas P."/>
            <person name="Martin F."/>
            <person name="Groenewald J.Z."/>
            <person name="Crous P.W."/>
            <person name="Seidl M.F."/>
        </authorList>
    </citation>
    <scope>NUCLEOTIDE SEQUENCE [LARGE SCALE GENOMIC DNA]</scope>
    <source>
        <strain evidence="3 4">CBS 123371</strain>
    </source>
</reference>
<dbReference type="Gene3D" id="1.25.40.20">
    <property type="entry name" value="Ankyrin repeat-containing domain"/>
    <property type="match status" value="1"/>
</dbReference>
<keyword evidence="1" id="KW-0677">Repeat</keyword>
<evidence type="ECO:0000256" key="1">
    <source>
        <dbReference type="ARBA" id="ARBA00022737"/>
    </source>
</evidence>
<dbReference type="InterPro" id="IPR036770">
    <property type="entry name" value="Ankyrin_rpt-contain_sf"/>
</dbReference>
<dbReference type="Pfam" id="PF12796">
    <property type="entry name" value="Ank_2"/>
    <property type="match status" value="1"/>
</dbReference>
<evidence type="ECO:0000313" key="3">
    <source>
        <dbReference type="EMBL" id="KAK7508988.1"/>
    </source>
</evidence>
<dbReference type="Proteomes" id="UP001363622">
    <property type="component" value="Unassembled WGS sequence"/>
</dbReference>
<evidence type="ECO:0000256" key="2">
    <source>
        <dbReference type="ARBA" id="ARBA00023043"/>
    </source>
</evidence>
<dbReference type="SUPFAM" id="SSF48403">
    <property type="entry name" value="Ankyrin repeat"/>
    <property type="match status" value="1"/>
</dbReference>
<evidence type="ECO:0000313" key="4">
    <source>
        <dbReference type="Proteomes" id="UP001363622"/>
    </source>
</evidence>
<comment type="caution">
    <text evidence="3">The sequence shown here is derived from an EMBL/GenBank/DDBJ whole genome shotgun (WGS) entry which is preliminary data.</text>
</comment>
<sequence length="99" mass="11062">MAPGQILLIKKALKFESKHPEMQKHDGRREKKQRLTRLCQASLLEDVDSIVLLLEHGADIDKEGCPDGSPLMAACSAGRLDLVDCLVRRGAKITYIYED</sequence>
<accession>A0ABR1K9P1</accession>
<keyword evidence="4" id="KW-1185">Reference proteome</keyword>